<protein>
    <submittedName>
        <fullName evidence="1">Uncharacterized protein</fullName>
    </submittedName>
</protein>
<gene>
    <name evidence="1" type="ORF">PGLA1383_LOCUS28486</name>
    <name evidence="2" type="ORF">PGLA2088_LOCUS8789</name>
</gene>
<evidence type="ECO:0000313" key="2">
    <source>
        <dbReference type="EMBL" id="CAE8651035.1"/>
    </source>
</evidence>
<proteinExistence type="predicted"/>
<accession>A0A813FFL7</accession>
<dbReference type="AlphaFoldDB" id="A0A813FFL7"/>
<sequence>MPRAGRVSRLAGRIAVVRHKAHQGNGDSRYGALLALIKEAVDAGAAGIVAVLQTSSNTLEAFQLKVGWGGEVLPVPVALVGQAFPALQERVLSIEMNGTLVESAEIHAFNVIGERAPLREGPSAFLR</sequence>
<evidence type="ECO:0000313" key="1">
    <source>
        <dbReference type="EMBL" id="CAE8610674.1"/>
    </source>
</evidence>
<evidence type="ECO:0000313" key="3">
    <source>
        <dbReference type="Proteomes" id="UP000654075"/>
    </source>
</evidence>
<reference evidence="1" key="1">
    <citation type="submission" date="2021-02" db="EMBL/GenBank/DDBJ databases">
        <authorList>
            <person name="Dougan E. K."/>
            <person name="Rhodes N."/>
            <person name="Thang M."/>
            <person name="Chan C."/>
        </authorList>
    </citation>
    <scope>NUCLEOTIDE SEQUENCE</scope>
</reference>
<keyword evidence="3" id="KW-1185">Reference proteome</keyword>
<dbReference type="Proteomes" id="UP000654075">
    <property type="component" value="Unassembled WGS sequence"/>
</dbReference>
<name>A0A813FFL7_POLGL</name>
<organism evidence="1 3">
    <name type="scientific">Polarella glacialis</name>
    <name type="common">Dinoflagellate</name>
    <dbReference type="NCBI Taxonomy" id="89957"/>
    <lineage>
        <taxon>Eukaryota</taxon>
        <taxon>Sar</taxon>
        <taxon>Alveolata</taxon>
        <taxon>Dinophyceae</taxon>
        <taxon>Suessiales</taxon>
        <taxon>Suessiaceae</taxon>
        <taxon>Polarella</taxon>
    </lineage>
</organism>
<dbReference type="Proteomes" id="UP000626109">
    <property type="component" value="Unassembled WGS sequence"/>
</dbReference>
<comment type="caution">
    <text evidence="1">The sequence shown here is derived from an EMBL/GenBank/DDBJ whole genome shotgun (WGS) entry which is preliminary data.</text>
</comment>
<dbReference type="EMBL" id="CAJNNW010009547">
    <property type="protein sequence ID" value="CAE8651035.1"/>
    <property type="molecule type" value="Genomic_DNA"/>
</dbReference>
<dbReference type="EMBL" id="CAJNNV010024819">
    <property type="protein sequence ID" value="CAE8610674.1"/>
    <property type="molecule type" value="Genomic_DNA"/>
</dbReference>